<feature type="domain" description="EGF-like" evidence="21">
    <location>
        <begin position="83"/>
        <end position="119"/>
    </location>
</feature>
<feature type="disulfide bond" evidence="18">
    <location>
        <begin position="1144"/>
        <end position="1159"/>
    </location>
</feature>
<dbReference type="PANTHER" id="PTHR22722:SF11">
    <property type="entry name" value="LOW-DENSITY LIPOPROTEIN RECEPTOR-RELATED PROTEIN 2"/>
    <property type="match status" value="1"/>
</dbReference>
<dbReference type="Gene3D" id="2.120.10.30">
    <property type="entry name" value="TolB, C-terminal domain"/>
    <property type="match status" value="3"/>
</dbReference>
<feature type="disulfide bond" evidence="18">
    <location>
        <begin position="84"/>
        <end position="96"/>
    </location>
</feature>
<dbReference type="FunFam" id="4.10.400.10:FF:000147">
    <property type="entry name" value="Low-density lipoprotein receptor-related protein 2"/>
    <property type="match status" value="2"/>
</dbReference>
<comment type="caution">
    <text evidence="18">Lacks conserved residue(s) required for the propagation of feature annotation.</text>
</comment>
<feature type="disulfide bond" evidence="18">
    <location>
        <begin position="1215"/>
        <end position="1233"/>
    </location>
</feature>
<evidence type="ECO:0000256" key="11">
    <source>
        <dbReference type="ARBA" id="ARBA00023136"/>
    </source>
</evidence>
<accession>H2SS73</accession>
<feature type="domain" description="EGF-like calcium-binding" evidence="20">
    <location>
        <begin position="321"/>
        <end position="359"/>
    </location>
</feature>
<keyword evidence="3" id="KW-0597">Phosphoprotein</keyword>
<keyword evidence="13" id="KW-0675">Receptor</keyword>
<dbReference type="InterPro" id="IPR001881">
    <property type="entry name" value="EGF-like_Ca-bd_dom"/>
</dbReference>
<keyword evidence="23" id="KW-1185">Reference proteome</keyword>
<dbReference type="Ensembl" id="ENSTRUT00000015329.3">
    <property type="protein sequence ID" value="ENSTRUP00000015260.3"/>
    <property type="gene ID" value="ENSTRUG00000006253.3"/>
</dbReference>
<dbReference type="InterPro" id="IPR051221">
    <property type="entry name" value="LDLR-related"/>
</dbReference>
<dbReference type="InterPro" id="IPR002172">
    <property type="entry name" value="LDrepeatLR_classA_rpt"/>
</dbReference>
<feature type="disulfide bond" evidence="18">
    <location>
        <begin position="985"/>
        <end position="1000"/>
    </location>
</feature>
<feature type="disulfide bond" evidence="18">
    <location>
        <begin position="218"/>
        <end position="233"/>
    </location>
</feature>
<comment type="subcellular location">
    <subcellularLocation>
        <location evidence="17">Endosome lumen</location>
    </subcellularLocation>
    <subcellularLocation>
        <location evidence="16">Membrane</location>
        <location evidence="16">Coated pit</location>
    </subcellularLocation>
    <subcellularLocation>
        <location evidence="1">Membrane</location>
        <topology evidence="1">Single-pass membrane protein</topology>
    </subcellularLocation>
</comment>
<feature type="disulfide bond" evidence="18">
    <location>
        <begin position="1052"/>
        <end position="1070"/>
    </location>
</feature>
<evidence type="ECO:0000256" key="9">
    <source>
        <dbReference type="ARBA" id="ARBA00022753"/>
    </source>
</evidence>
<feature type="repeat" description="LDL-receptor class B" evidence="19">
    <location>
        <begin position="824"/>
        <end position="867"/>
    </location>
</feature>
<feature type="disulfide bond" evidence="18">
    <location>
        <begin position="128"/>
        <end position="146"/>
    </location>
</feature>
<dbReference type="STRING" id="31033.ENSTRUP00000015260"/>
<dbReference type="Gene3D" id="2.10.25.10">
    <property type="entry name" value="Laminin"/>
    <property type="match status" value="3"/>
</dbReference>
<feature type="disulfide bond" evidence="18">
    <location>
        <begin position="973"/>
        <end position="991"/>
    </location>
</feature>
<keyword evidence="8" id="KW-0677">Repeat</keyword>
<evidence type="ECO:0000256" key="10">
    <source>
        <dbReference type="ARBA" id="ARBA00022989"/>
    </source>
</evidence>
<evidence type="ECO:0000256" key="7">
    <source>
        <dbReference type="ARBA" id="ARBA00022729"/>
    </source>
</evidence>
<protein>
    <recommendedName>
        <fullName evidence="24">Low density lipoprotein receptor-related protein 2b</fullName>
    </recommendedName>
</protein>
<reference evidence="22" key="2">
    <citation type="submission" date="2025-08" db="UniProtKB">
        <authorList>
            <consortium name="Ensembl"/>
        </authorList>
    </citation>
    <scope>IDENTIFICATION</scope>
</reference>
<evidence type="ECO:0000259" key="21">
    <source>
        <dbReference type="SMART" id="SM00181"/>
    </source>
</evidence>
<feature type="disulfide bond" evidence="18">
    <location>
        <begin position="1010"/>
        <end position="1028"/>
    </location>
</feature>
<dbReference type="SUPFAM" id="SSF57424">
    <property type="entry name" value="LDL receptor-like module"/>
    <property type="match status" value="14"/>
</dbReference>
<feature type="disulfide bond" evidence="18">
    <location>
        <begin position="199"/>
        <end position="211"/>
    </location>
</feature>
<dbReference type="FunFam" id="4.10.400.10:FF:000011">
    <property type="entry name" value="Low-density lipoprotein receptor-related protein 1"/>
    <property type="match status" value="1"/>
</dbReference>
<dbReference type="OMA" id="CFIQQIL"/>
<dbReference type="SMART" id="SM00192">
    <property type="entry name" value="LDLa"/>
    <property type="match status" value="15"/>
</dbReference>
<feature type="domain" description="EGF-like" evidence="21">
    <location>
        <begin position="915"/>
        <end position="954"/>
    </location>
</feature>
<evidence type="ECO:0000256" key="19">
    <source>
        <dbReference type="PROSITE-ProRule" id="PRU00461"/>
    </source>
</evidence>
<dbReference type="GO" id="GO:0005905">
    <property type="term" value="C:clathrin-coated pit"/>
    <property type="evidence" value="ECO:0007669"/>
    <property type="project" value="UniProtKB-KW"/>
</dbReference>
<sequence>MVPAVINTFQCANGQCIDKDWRCDGTKDCTDDSDELNCPPPSCSSQEFKCVTSGECISLGFVCDGEDDCLDGSDEQRACGDRTCSSDQFTCQEGQCVPAKYRCDRVKDCVDNSDENNCQYPPCTERTCANGACYNNSQHCNGLQDCRDGSDESNCTNQHCPIHQYQCANGFCVPLSFVCDHWDDCGDNSDEEGCVYQSCRGDEFTCSSGRCIPQRWVCDEFNDCGDYSDEKGCDSNSRDCYPGEWGCPGSTVCITLDKVCDGKPDCPEGTDETNSTAQQTCGLQRCSALSCEYLCHSSPQGGVCYCPDGFIVANDSRSCVDYNDCQIWGICDQLCEDRPGNHHCSCVDGYFLEQGHICKANVSDGLPQLIFTNGGDVMMADIHGRFARTLVPSQGRGYAVGVAYHWHSSTVFWSDTYTQKVSLRHSFLHAVFIANLAVDWLNFKLYVLEAMVERIDVCDFSGENRITLVAENLQSPHGLALDPTVGSFLCCLVKSRLGIPAGITVDIVTKRVYWSDIHFDTVETVTYNGLDRKIVLNGGTQAPYPFGIATFENHVFFTDWTKMGVMKANRFKENNPALIYRTAKRPGHVVVSHSVLQPVVINPCGRHNGGCQHICVLSHRTDNDGLGTRCKCRHGYDLLSDQRTCIKVKDFLMIATSLAVRGIPLTFSNQEDLTLPLSGLATSFSGSAVEFDGKKEMIFYNDRSRGLVYKSNLNGTGNILTGYRVGTIDAMAYDWTSNVLFWTTSTYRSVVAFKVTDKSRRDIVTGLRNPKGIAVHPSAGYLFWSDWYRPAVIMRGFTDGSNAVPLVNTTLGWPYGLALDYTTDRLYWVDSQLDQIGNIDIQGTDRQTFTNIGEITQPYSLTVYADYLYVADTRTRAIYEIRKRDGGGSVVVRQGVNGIMNIKAYTPDLHTFTSRCNMLPNGRCSHFCFPTPSFGRVCGCPYGMKLEPNHMDCIKDDSVPPPDNNCGENAFECDEGRCRPNSYRCDGIVDCVDKTDEANCATCSPFAFTCNNKHCIQSGWRCDGIDDCGDGSDEVNCPTKIPTTCSADYFTCDNYRCISKTWLCDGDNDCGDGSDEHNCNSTITTCPPNYFLCPDHRCIYNSYVCDGDQDCLDGSDEKDCEFACASYQFACASGDQCVSSSYRCDGVFDCRDHSDEQNCPTRGPGMCHDDEFQCQSDGFCIPGGWECDGHSDCEDGSDEHNSCPPITCRPNYFQCNNKLCIPTSWQCDGDNDCLDMSDEQNCPTPPFRCPSGQWQCPSDQLCIDLDKVCDGQRDCPNGADESPICSEYFKQFRKKKEKL</sequence>
<evidence type="ECO:0000256" key="13">
    <source>
        <dbReference type="ARBA" id="ARBA00023170"/>
    </source>
</evidence>
<feature type="domain" description="EGF-like" evidence="21">
    <location>
        <begin position="603"/>
        <end position="646"/>
    </location>
</feature>
<evidence type="ECO:0000256" key="5">
    <source>
        <dbReference type="ARBA" id="ARBA00022692"/>
    </source>
</evidence>
<dbReference type="CDD" id="cd00112">
    <property type="entry name" value="LDLa"/>
    <property type="match status" value="15"/>
</dbReference>
<evidence type="ECO:0000256" key="16">
    <source>
        <dbReference type="ARBA" id="ARBA00037878"/>
    </source>
</evidence>
<dbReference type="SMART" id="SM00135">
    <property type="entry name" value="LY"/>
    <property type="match status" value="8"/>
</dbReference>
<feature type="domain" description="EGF-like" evidence="21">
    <location>
        <begin position="324"/>
        <end position="359"/>
    </location>
</feature>
<feature type="disulfide bond" evidence="18">
    <location>
        <begin position="140"/>
        <end position="155"/>
    </location>
</feature>
<feature type="disulfide bond" evidence="18">
    <location>
        <begin position="11"/>
        <end position="29"/>
    </location>
</feature>
<dbReference type="SMART" id="SM00181">
    <property type="entry name" value="EGF"/>
    <property type="match status" value="6"/>
</dbReference>
<dbReference type="SUPFAM" id="SSF57196">
    <property type="entry name" value="EGF/Laminin"/>
    <property type="match status" value="1"/>
</dbReference>
<evidence type="ECO:0000256" key="15">
    <source>
        <dbReference type="ARBA" id="ARBA00023180"/>
    </source>
</evidence>
<keyword evidence="10" id="KW-1133">Transmembrane helix</keyword>
<feature type="disulfide bond" evidence="18">
    <location>
        <begin position="103"/>
        <end position="118"/>
    </location>
</feature>
<feature type="disulfide bond" evidence="18">
    <location>
        <begin position="91"/>
        <end position="109"/>
    </location>
</feature>
<dbReference type="FunFam" id="4.10.400.10:FF:000062">
    <property type="entry name" value="Terribly reduced optic lobes, isoform AI"/>
    <property type="match status" value="1"/>
</dbReference>
<evidence type="ECO:0000256" key="18">
    <source>
        <dbReference type="PROSITE-ProRule" id="PRU00124"/>
    </source>
</evidence>
<dbReference type="SUPFAM" id="SSF63825">
    <property type="entry name" value="YWTD domain"/>
    <property type="match status" value="2"/>
</dbReference>
<dbReference type="Gene3D" id="4.10.400.10">
    <property type="entry name" value="Low-density Lipoprotein Receptor"/>
    <property type="match status" value="15"/>
</dbReference>
<feature type="disulfide bond" evidence="18">
    <location>
        <begin position="23"/>
        <end position="38"/>
    </location>
</feature>
<evidence type="ECO:0000256" key="8">
    <source>
        <dbReference type="ARBA" id="ARBA00022737"/>
    </source>
</evidence>
<feature type="disulfide bond" evidence="18">
    <location>
        <begin position="1208"/>
        <end position="1220"/>
    </location>
</feature>
<keyword evidence="7" id="KW-0732">Signal</keyword>
<dbReference type="GO" id="GO:0016324">
    <property type="term" value="C:apical plasma membrane"/>
    <property type="evidence" value="ECO:0007669"/>
    <property type="project" value="TreeGrafter"/>
</dbReference>
<dbReference type="Pfam" id="PF00058">
    <property type="entry name" value="Ldl_recept_b"/>
    <property type="match status" value="1"/>
</dbReference>
<feature type="disulfide bond" evidence="18">
    <location>
        <begin position="966"/>
        <end position="978"/>
    </location>
</feature>
<feature type="disulfide bond" evidence="18">
    <location>
        <begin position="167"/>
        <end position="185"/>
    </location>
</feature>
<evidence type="ECO:0000256" key="1">
    <source>
        <dbReference type="ARBA" id="ARBA00004167"/>
    </source>
</evidence>
<dbReference type="GO" id="GO:0005509">
    <property type="term" value="F:calcium ion binding"/>
    <property type="evidence" value="ECO:0007669"/>
    <property type="project" value="InterPro"/>
</dbReference>
<feature type="disulfide bond" evidence="18">
    <location>
        <begin position="1227"/>
        <end position="1242"/>
    </location>
</feature>
<keyword evidence="12 18" id="KW-1015">Disulfide bond</keyword>
<feature type="disulfide bond" evidence="18">
    <location>
        <begin position="160"/>
        <end position="172"/>
    </location>
</feature>
<dbReference type="PROSITE" id="PS51120">
    <property type="entry name" value="LDLRB"/>
    <property type="match status" value="3"/>
</dbReference>
<keyword evidence="2" id="KW-0245">EGF-like domain</keyword>
<dbReference type="Proteomes" id="UP000005226">
    <property type="component" value="Chromosome 1"/>
</dbReference>
<dbReference type="InterPro" id="IPR000033">
    <property type="entry name" value="LDLR_classB_rpt"/>
</dbReference>
<dbReference type="PANTHER" id="PTHR22722">
    <property type="entry name" value="LOW-DENSITY LIPOPROTEIN RECEPTOR-RELATED PROTEIN 2-RELATED"/>
    <property type="match status" value="1"/>
</dbReference>
<dbReference type="SMART" id="SM00179">
    <property type="entry name" value="EGF_CA"/>
    <property type="match status" value="1"/>
</dbReference>
<keyword evidence="5" id="KW-0812">Transmembrane</keyword>
<dbReference type="FunFam" id="4.10.400.10:FF:000034">
    <property type="entry name" value="Low-density lipoprotein receptor-related protein 2"/>
    <property type="match status" value="4"/>
</dbReference>
<evidence type="ECO:0000256" key="17">
    <source>
        <dbReference type="ARBA" id="ARBA00046273"/>
    </source>
</evidence>
<reference evidence="22" key="3">
    <citation type="submission" date="2025-09" db="UniProtKB">
        <authorList>
            <consortium name="Ensembl"/>
        </authorList>
    </citation>
    <scope>IDENTIFICATION</scope>
</reference>
<dbReference type="PRINTS" id="PR00261">
    <property type="entry name" value="LDLRECEPTOR"/>
</dbReference>
<feature type="disulfide bond" evidence="18">
    <location>
        <begin position="179"/>
        <end position="194"/>
    </location>
</feature>
<keyword evidence="14" id="KW-0168">Coated pit</keyword>
<keyword evidence="6" id="KW-0479">Metal-binding</keyword>
<feature type="disulfide bond" evidence="18">
    <location>
        <begin position="206"/>
        <end position="224"/>
    </location>
</feature>
<evidence type="ECO:0000256" key="6">
    <source>
        <dbReference type="ARBA" id="ARBA00022723"/>
    </source>
</evidence>
<dbReference type="PROSITE" id="PS01209">
    <property type="entry name" value="LDLRA_1"/>
    <property type="match status" value="7"/>
</dbReference>
<dbReference type="InterPro" id="IPR023415">
    <property type="entry name" value="LDLR_class-A_CS"/>
</dbReference>
<feature type="disulfide bond" evidence="18">
    <location>
        <begin position="1022"/>
        <end position="1037"/>
    </location>
</feature>
<feature type="domain" description="EGF-like" evidence="21">
    <location>
        <begin position="285"/>
        <end position="320"/>
    </location>
</feature>
<dbReference type="InterPro" id="IPR011042">
    <property type="entry name" value="6-blade_b-propeller_TolB-like"/>
</dbReference>
<evidence type="ECO:0000256" key="3">
    <source>
        <dbReference type="ARBA" id="ARBA00022553"/>
    </source>
</evidence>
<feature type="disulfide bond" evidence="18">
    <location>
        <begin position="1086"/>
        <end position="1098"/>
    </location>
</feature>
<dbReference type="GO" id="GO:0042562">
    <property type="term" value="F:hormone binding"/>
    <property type="evidence" value="ECO:0007669"/>
    <property type="project" value="TreeGrafter"/>
</dbReference>
<evidence type="ECO:0000256" key="14">
    <source>
        <dbReference type="ARBA" id="ARBA00023176"/>
    </source>
</evidence>
<organism evidence="22 23">
    <name type="scientific">Takifugu rubripes</name>
    <name type="common">Japanese pufferfish</name>
    <name type="synonym">Fugu rubripes</name>
    <dbReference type="NCBI Taxonomy" id="31033"/>
    <lineage>
        <taxon>Eukaryota</taxon>
        <taxon>Metazoa</taxon>
        <taxon>Chordata</taxon>
        <taxon>Craniata</taxon>
        <taxon>Vertebrata</taxon>
        <taxon>Euteleostomi</taxon>
        <taxon>Actinopterygii</taxon>
        <taxon>Neopterygii</taxon>
        <taxon>Teleostei</taxon>
        <taxon>Neoteleostei</taxon>
        <taxon>Acanthomorphata</taxon>
        <taxon>Eupercaria</taxon>
        <taxon>Tetraodontiformes</taxon>
        <taxon>Tetradontoidea</taxon>
        <taxon>Tetraodontidae</taxon>
        <taxon>Takifugu</taxon>
    </lineage>
</organism>
<evidence type="ECO:0000259" key="20">
    <source>
        <dbReference type="SMART" id="SM00179"/>
    </source>
</evidence>
<proteinExistence type="predicted"/>
<feature type="disulfide bond" evidence="18">
    <location>
        <begin position="1093"/>
        <end position="1111"/>
    </location>
</feature>
<keyword evidence="4" id="KW-0254">Endocytosis</keyword>
<evidence type="ECO:0008006" key="24">
    <source>
        <dbReference type="Google" id="ProtNLM"/>
    </source>
</evidence>
<feature type="disulfide bond" evidence="18">
    <location>
        <begin position="1105"/>
        <end position="1120"/>
    </location>
</feature>
<dbReference type="FunFam" id="4.10.400.10:FF:000045">
    <property type="entry name" value="Low-density lipoprotein receptor-related protein 2"/>
    <property type="match status" value="1"/>
</dbReference>
<dbReference type="FunFam" id="4.10.400.10:FF:000002">
    <property type="entry name" value="Low-density lipoprotein receptor-related protein 1"/>
    <property type="match status" value="2"/>
</dbReference>
<dbReference type="FunFam" id="2.120.10.30:FF:000241">
    <property type="entry name" value="Low-density lipoprotein receptor-related protein 6"/>
    <property type="match status" value="1"/>
</dbReference>
<dbReference type="FunFam" id="4.10.400.10:FF:000001">
    <property type="entry name" value="Low-density lipoprotein receptor-related protein 1"/>
    <property type="match status" value="2"/>
</dbReference>
<reference evidence="22 23" key="1">
    <citation type="journal article" date="2011" name="Genome Biol. Evol.">
        <title>Integration of the genetic map and genome assembly of fugu facilitates insights into distinct features of genome evolution in teleosts and mammals.</title>
        <authorList>
            <person name="Kai W."/>
            <person name="Kikuchi K."/>
            <person name="Tohari S."/>
            <person name="Chew A.K."/>
            <person name="Tay A."/>
            <person name="Fujiwara A."/>
            <person name="Hosoya S."/>
            <person name="Suetake H."/>
            <person name="Naruse K."/>
            <person name="Brenner S."/>
            <person name="Suzuki Y."/>
            <person name="Venkatesh B."/>
        </authorList>
    </citation>
    <scope>NUCLEOTIDE SEQUENCE [LARGE SCALE GENOMIC DNA]</scope>
</reference>
<dbReference type="GO" id="GO:0006898">
    <property type="term" value="P:receptor-mediated endocytosis"/>
    <property type="evidence" value="ECO:0007669"/>
    <property type="project" value="TreeGrafter"/>
</dbReference>
<feature type="repeat" description="LDL-receptor class B" evidence="19">
    <location>
        <begin position="510"/>
        <end position="554"/>
    </location>
</feature>
<dbReference type="SUPFAM" id="SSF57184">
    <property type="entry name" value="Growth factor receptor domain"/>
    <property type="match status" value="1"/>
</dbReference>
<evidence type="ECO:0000256" key="12">
    <source>
        <dbReference type="ARBA" id="ARBA00023157"/>
    </source>
</evidence>
<feature type="repeat" description="LDL-receptor class B" evidence="19">
    <location>
        <begin position="780"/>
        <end position="823"/>
    </location>
</feature>
<dbReference type="GO" id="GO:0043235">
    <property type="term" value="C:receptor complex"/>
    <property type="evidence" value="ECO:0007669"/>
    <property type="project" value="TreeGrafter"/>
</dbReference>
<keyword evidence="15" id="KW-0325">Glycoprotein</keyword>
<feature type="disulfide bond" evidence="18">
    <location>
        <begin position="1003"/>
        <end position="1015"/>
    </location>
</feature>
<keyword evidence="11" id="KW-0472">Membrane</keyword>
<dbReference type="InterPro" id="IPR036055">
    <property type="entry name" value="LDL_receptor-like_sf"/>
</dbReference>
<dbReference type="GO" id="GO:0031904">
    <property type="term" value="C:endosome lumen"/>
    <property type="evidence" value="ECO:0007669"/>
    <property type="project" value="UniProtKB-SubCell"/>
</dbReference>
<dbReference type="InterPro" id="IPR009030">
    <property type="entry name" value="Growth_fac_rcpt_cys_sf"/>
</dbReference>
<dbReference type="InParanoid" id="H2SS73"/>
<evidence type="ECO:0000313" key="23">
    <source>
        <dbReference type="Proteomes" id="UP000005226"/>
    </source>
</evidence>
<feature type="disulfide bond" evidence="18">
    <location>
        <begin position="1064"/>
        <end position="1079"/>
    </location>
</feature>
<evidence type="ECO:0000256" key="2">
    <source>
        <dbReference type="ARBA" id="ARBA00022536"/>
    </source>
</evidence>
<dbReference type="Pfam" id="PF00057">
    <property type="entry name" value="Ldl_recept_a"/>
    <property type="match status" value="15"/>
</dbReference>
<evidence type="ECO:0000313" key="22">
    <source>
        <dbReference type="Ensembl" id="ENSTRUP00000015260.3"/>
    </source>
</evidence>
<name>H2SS73_TAKRU</name>
<feature type="disulfide bond" evidence="18">
    <location>
        <begin position="1045"/>
        <end position="1057"/>
    </location>
</feature>
<dbReference type="PROSITE" id="PS50068">
    <property type="entry name" value="LDLRA_2"/>
    <property type="match status" value="15"/>
</dbReference>
<evidence type="ECO:0000256" key="4">
    <source>
        <dbReference type="ARBA" id="ARBA00022583"/>
    </source>
</evidence>
<keyword evidence="9" id="KW-0967">Endosome</keyword>
<dbReference type="GeneTree" id="ENSGT00940000165769"/>
<dbReference type="InterPro" id="IPR000742">
    <property type="entry name" value="EGF"/>
</dbReference>
<feature type="domain" description="EGF-like" evidence="21">
    <location>
        <begin position="1085"/>
        <end position="1121"/>
    </location>
</feature>